<keyword evidence="5" id="KW-1185">Reference proteome</keyword>
<dbReference type="RefSeq" id="XP_031868455.1">
    <property type="nucleotide sequence ID" value="XM_032015034.1"/>
</dbReference>
<accession>A0A370TJW2</accession>
<dbReference type="Pfam" id="PF12697">
    <property type="entry name" value="Abhydrolase_6"/>
    <property type="match status" value="1"/>
</dbReference>
<sequence length="329" mass="36313">MEPAWDQDCITQSTADVDYMTSLGLQSNISTAAADKLFYYQRGISSLSGAVPILVLLHGYPQTWRHVIQRLPSDIPIFVPDLPGYGRSAPLSVPNNKHNAGQAILQTLRSIIPHKGIHPIILAGHDRSARICHRLSVDNQEPTGLPIKGTILLDIIPTIEQWSRMTNPGSIIRSFHWSLLANVEVATSMIKSQGGDVFTKMLFSRWAGRNPAGDATLQENDAVNVYANSFKYESVIRAACEDYRAGAQEDIQRQEQDQKDGRKLDVDTLLLYSAAYLGSSCDVKQVWEAWMGSGKLEGQAFEEGVGHFIAEEAPAAATLAIVSFYRSHY</sequence>
<reference evidence="4 5" key="1">
    <citation type="journal article" date="2018" name="IMA Fungus">
        <title>IMA Genome-F 9: Draft genome sequence of Annulohypoxylon stygium, Aspergillus mulundensis, Berkeleyomyces basicola (syn. Thielaviopsis basicola), Ceratocystis smalleyi, two Cercospora beticola strains, Coleophoma cylindrospora, Fusarium fracticaudum, Phialophora cf. hyalina, and Morchella septimelata.</title>
        <authorList>
            <person name="Wingfield B.D."/>
            <person name="Bills G.F."/>
            <person name="Dong Y."/>
            <person name="Huang W."/>
            <person name="Nel W.J."/>
            <person name="Swalarsk-Parry B.S."/>
            <person name="Vaghefi N."/>
            <person name="Wilken P.M."/>
            <person name="An Z."/>
            <person name="de Beer Z.W."/>
            <person name="De Vos L."/>
            <person name="Chen L."/>
            <person name="Duong T.A."/>
            <person name="Gao Y."/>
            <person name="Hammerbacher A."/>
            <person name="Kikkert J.R."/>
            <person name="Li Y."/>
            <person name="Li H."/>
            <person name="Li K."/>
            <person name="Li Q."/>
            <person name="Liu X."/>
            <person name="Ma X."/>
            <person name="Naidoo K."/>
            <person name="Pethybridge S.J."/>
            <person name="Sun J."/>
            <person name="Steenkamp E.T."/>
            <person name="van der Nest M.A."/>
            <person name="van Wyk S."/>
            <person name="Wingfield M.J."/>
            <person name="Xiong C."/>
            <person name="Yue Q."/>
            <person name="Zhang X."/>
        </authorList>
    </citation>
    <scope>NUCLEOTIDE SEQUENCE [LARGE SCALE GENOMIC DNA]</scope>
    <source>
        <strain evidence="4 5">BP 5553</strain>
    </source>
</reference>
<protein>
    <submittedName>
        <fullName evidence="4">Putative Fluoroacetate dehalogenase</fullName>
    </submittedName>
</protein>
<dbReference type="InterPro" id="IPR029058">
    <property type="entry name" value="AB_hydrolase_fold"/>
</dbReference>
<organism evidence="4 5">
    <name type="scientific">Venustampulla echinocandica</name>
    <dbReference type="NCBI Taxonomy" id="2656787"/>
    <lineage>
        <taxon>Eukaryota</taxon>
        <taxon>Fungi</taxon>
        <taxon>Dikarya</taxon>
        <taxon>Ascomycota</taxon>
        <taxon>Pezizomycotina</taxon>
        <taxon>Leotiomycetes</taxon>
        <taxon>Helotiales</taxon>
        <taxon>Pleuroascaceae</taxon>
        <taxon>Venustampulla</taxon>
    </lineage>
</organism>
<gene>
    <name evidence="4" type="ORF">BP5553_06411</name>
</gene>
<dbReference type="STRING" id="2656787.A0A370TJW2"/>
<dbReference type="SUPFAM" id="SSF53474">
    <property type="entry name" value="alpha/beta-Hydrolases"/>
    <property type="match status" value="1"/>
</dbReference>
<comment type="caution">
    <text evidence="4">The sequence shown here is derived from an EMBL/GenBank/DDBJ whole genome shotgun (WGS) entry which is preliminary data.</text>
</comment>
<dbReference type="PANTHER" id="PTHR43329">
    <property type="entry name" value="EPOXIDE HYDROLASE"/>
    <property type="match status" value="1"/>
</dbReference>
<evidence type="ECO:0000313" key="4">
    <source>
        <dbReference type="EMBL" id="RDL35799.1"/>
    </source>
</evidence>
<name>A0A370TJW2_9HELO</name>
<evidence type="ECO:0000313" key="5">
    <source>
        <dbReference type="Proteomes" id="UP000254866"/>
    </source>
</evidence>
<keyword evidence="1" id="KW-0378">Hydrolase</keyword>
<comment type="similarity">
    <text evidence="2">Belongs to the AB hydrolase superfamily. Epoxide hydrolase family.</text>
</comment>
<dbReference type="Proteomes" id="UP000254866">
    <property type="component" value="Unassembled WGS sequence"/>
</dbReference>
<dbReference type="OrthoDB" id="284184at2759"/>
<dbReference type="AlphaFoldDB" id="A0A370TJW2"/>
<dbReference type="Gene3D" id="3.40.50.1820">
    <property type="entry name" value="alpha/beta hydrolase"/>
    <property type="match status" value="1"/>
</dbReference>
<evidence type="ECO:0000256" key="1">
    <source>
        <dbReference type="ARBA" id="ARBA00022801"/>
    </source>
</evidence>
<dbReference type="EMBL" id="NPIC01000005">
    <property type="protein sequence ID" value="RDL35799.1"/>
    <property type="molecule type" value="Genomic_DNA"/>
</dbReference>
<evidence type="ECO:0000259" key="3">
    <source>
        <dbReference type="Pfam" id="PF12697"/>
    </source>
</evidence>
<feature type="domain" description="AB hydrolase-1" evidence="3">
    <location>
        <begin position="54"/>
        <end position="317"/>
    </location>
</feature>
<dbReference type="InterPro" id="IPR000073">
    <property type="entry name" value="AB_hydrolase_1"/>
</dbReference>
<dbReference type="PRINTS" id="PR00412">
    <property type="entry name" value="EPOXHYDRLASE"/>
</dbReference>
<dbReference type="InterPro" id="IPR000639">
    <property type="entry name" value="Epox_hydrolase-like"/>
</dbReference>
<evidence type="ECO:0000256" key="2">
    <source>
        <dbReference type="ARBA" id="ARBA00038334"/>
    </source>
</evidence>
<proteinExistence type="inferred from homology"/>
<dbReference type="GeneID" id="43599260"/>
<dbReference type="GO" id="GO:0016787">
    <property type="term" value="F:hydrolase activity"/>
    <property type="evidence" value="ECO:0007669"/>
    <property type="project" value="UniProtKB-KW"/>
</dbReference>